<keyword evidence="1" id="KW-0547">Nucleotide-binding</keyword>
<dbReference type="NCBIfam" id="TIGR00724">
    <property type="entry name" value="urea_amlyse_rel"/>
    <property type="match status" value="1"/>
</dbReference>
<accession>B2A1I9</accession>
<evidence type="ECO:0000259" key="4">
    <source>
        <dbReference type="SMART" id="SM00797"/>
    </source>
</evidence>
<dbReference type="GO" id="GO:0004039">
    <property type="term" value="F:allophanate hydrolase activity"/>
    <property type="evidence" value="ECO:0007669"/>
    <property type="project" value="UniProtKB-EC"/>
</dbReference>
<evidence type="ECO:0000313" key="5">
    <source>
        <dbReference type="EMBL" id="ACB84729.1"/>
    </source>
</evidence>
<proteinExistence type="predicted"/>
<dbReference type="KEGG" id="nth:Nther_1146"/>
<dbReference type="InParanoid" id="B2A1I9"/>
<dbReference type="RefSeq" id="WP_012447604.1">
    <property type="nucleotide sequence ID" value="NC_010718.1"/>
</dbReference>
<dbReference type="STRING" id="457570.Nther_1146"/>
<dbReference type="InterPro" id="IPR003778">
    <property type="entry name" value="CT_A_B"/>
</dbReference>
<dbReference type="PANTHER" id="PTHR43309:SF5">
    <property type="entry name" value="5-OXOPROLINASE SUBUNIT C"/>
    <property type="match status" value="1"/>
</dbReference>
<dbReference type="EC" id="3.5.1.54" evidence="5"/>
<protein>
    <submittedName>
        <fullName evidence="5">Urea amidolyase related protein</fullName>
        <ecNumber evidence="5">3.5.1.54</ecNumber>
    </submittedName>
</protein>
<evidence type="ECO:0000256" key="2">
    <source>
        <dbReference type="ARBA" id="ARBA00022801"/>
    </source>
</evidence>
<dbReference type="InterPro" id="IPR052708">
    <property type="entry name" value="PxpC"/>
</dbReference>
<gene>
    <name evidence="5" type="ordered locus">Nther_1146</name>
</gene>
<dbReference type="FunCoup" id="B2A1I9">
    <property type="interactions" value="18"/>
</dbReference>
<dbReference type="Proteomes" id="UP000001683">
    <property type="component" value="Chromosome"/>
</dbReference>
<keyword evidence="5" id="KW-0456">Lyase</keyword>
<dbReference type="eggNOG" id="COG1984">
    <property type="taxonomic scope" value="Bacteria"/>
</dbReference>
<dbReference type="HOGENOM" id="CLU_028967_0_1_9"/>
<dbReference type="InterPro" id="IPR029000">
    <property type="entry name" value="Cyclophilin-like_dom_sf"/>
</dbReference>
<sequence length="343" mass="37908">MSTIKITDPGPFTTIQDLGRFGFQRYGMAPSGAMDEVSFQLGNYLLGNEPNAAAIEFTLKGPELEIKKETLVAVTGGRCQVKVNGELSPMYAPLHLCPGDQISFSGIQEGLRGYLCVLGGVDVPLVMQSRSTYLKGQIGGIEGRQVKKGDTLDACSYSSLDFSHIDQRSPLPTKYWPTFISPYEIDVILGPQVDYFSEQGVNTFLSQEYQISDAADRMGYRLNGPEIEHQGAADIISDGIPLGGIQVPGHGQPIIMMKDRQTTGGYPKIATVASYEIYKLGQAKPGDRIKFNKISLEEARQKKHKHDLWFDNLVDLIKQPVKNKQIINLHFKSSSYKVTIQEL</sequence>
<keyword evidence="2 5" id="KW-0378">Hydrolase</keyword>
<dbReference type="EMBL" id="CP001034">
    <property type="protein sequence ID" value="ACB84729.1"/>
    <property type="molecule type" value="Genomic_DNA"/>
</dbReference>
<dbReference type="PANTHER" id="PTHR43309">
    <property type="entry name" value="5-OXOPROLINASE SUBUNIT C"/>
    <property type="match status" value="1"/>
</dbReference>
<keyword evidence="3" id="KW-0067">ATP-binding</keyword>
<dbReference type="AlphaFoldDB" id="B2A1I9"/>
<dbReference type="Pfam" id="PF02626">
    <property type="entry name" value="CT_A_B"/>
    <property type="match status" value="1"/>
</dbReference>
<dbReference type="GO" id="GO:0016829">
    <property type="term" value="F:lyase activity"/>
    <property type="evidence" value="ECO:0007669"/>
    <property type="project" value="UniProtKB-KW"/>
</dbReference>
<dbReference type="GO" id="GO:0005524">
    <property type="term" value="F:ATP binding"/>
    <property type="evidence" value="ECO:0007669"/>
    <property type="project" value="UniProtKB-KW"/>
</dbReference>
<reference evidence="5 6" key="1">
    <citation type="submission" date="2008-04" db="EMBL/GenBank/DDBJ databases">
        <title>Complete sequence of chromosome of Natranaerobius thermophilus JW/NM-WN-LF.</title>
        <authorList>
            <consortium name="US DOE Joint Genome Institute"/>
            <person name="Copeland A."/>
            <person name="Lucas S."/>
            <person name="Lapidus A."/>
            <person name="Glavina del Rio T."/>
            <person name="Dalin E."/>
            <person name="Tice H."/>
            <person name="Bruce D."/>
            <person name="Goodwin L."/>
            <person name="Pitluck S."/>
            <person name="Chertkov O."/>
            <person name="Brettin T."/>
            <person name="Detter J.C."/>
            <person name="Han C."/>
            <person name="Kuske C.R."/>
            <person name="Schmutz J."/>
            <person name="Larimer F."/>
            <person name="Land M."/>
            <person name="Hauser L."/>
            <person name="Kyrpides N."/>
            <person name="Lykidis A."/>
            <person name="Mesbah N.M."/>
            <person name="Wiegel J."/>
        </authorList>
    </citation>
    <scope>NUCLEOTIDE SEQUENCE [LARGE SCALE GENOMIC DNA]</scope>
    <source>
        <strain evidence="6">ATCC BAA-1301 / DSM 18059 / JW/NM-WN-LF</strain>
    </source>
</reference>
<dbReference type="SUPFAM" id="SSF50891">
    <property type="entry name" value="Cyclophilin-like"/>
    <property type="match status" value="1"/>
</dbReference>
<feature type="domain" description="Carboxyltransferase" evidence="4">
    <location>
        <begin position="25"/>
        <end position="309"/>
    </location>
</feature>
<dbReference type="OrthoDB" id="9782422at2"/>
<name>B2A1I9_NATTJ</name>
<dbReference type="Gene3D" id="2.40.100.10">
    <property type="entry name" value="Cyclophilin-like"/>
    <property type="match status" value="1"/>
</dbReference>
<reference evidence="5 6" key="2">
    <citation type="journal article" date="2011" name="J. Bacteriol.">
        <title>Complete genome sequence of the anaerobic, halophilic alkalithermophile Natranaerobius thermophilus JW/NM-WN-LF.</title>
        <authorList>
            <person name="Zhao B."/>
            <person name="Mesbah N.M."/>
            <person name="Dalin E."/>
            <person name="Goodwin L."/>
            <person name="Nolan M."/>
            <person name="Pitluck S."/>
            <person name="Chertkov O."/>
            <person name="Brettin T.S."/>
            <person name="Han J."/>
            <person name="Larimer F.W."/>
            <person name="Land M.L."/>
            <person name="Hauser L."/>
            <person name="Kyrpides N."/>
            <person name="Wiegel J."/>
        </authorList>
    </citation>
    <scope>NUCLEOTIDE SEQUENCE [LARGE SCALE GENOMIC DNA]</scope>
    <source>
        <strain evidence="6">ATCC BAA-1301 / DSM 18059 / JW/NM-WN-LF</strain>
    </source>
</reference>
<dbReference type="SMART" id="SM00797">
    <property type="entry name" value="AHS2"/>
    <property type="match status" value="1"/>
</dbReference>
<evidence type="ECO:0000313" key="6">
    <source>
        <dbReference type="Proteomes" id="UP000001683"/>
    </source>
</evidence>
<keyword evidence="6" id="KW-1185">Reference proteome</keyword>
<evidence type="ECO:0000256" key="3">
    <source>
        <dbReference type="ARBA" id="ARBA00022840"/>
    </source>
</evidence>
<organism evidence="5 6">
    <name type="scientific">Natranaerobius thermophilus (strain ATCC BAA-1301 / DSM 18059 / JW/NM-WN-LF)</name>
    <dbReference type="NCBI Taxonomy" id="457570"/>
    <lineage>
        <taxon>Bacteria</taxon>
        <taxon>Bacillati</taxon>
        <taxon>Bacillota</taxon>
        <taxon>Clostridia</taxon>
        <taxon>Natranaerobiales</taxon>
        <taxon>Natranaerobiaceae</taxon>
        <taxon>Natranaerobius</taxon>
    </lineage>
</organism>
<evidence type="ECO:0000256" key="1">
    <source>
        <dbReference type="ARBA" id="ARBA00022741"/>
    </source>
</evidence>